<dbReference type="InterPro" id="IPR005181">
    <property type="entry name" value="SASA"/>
</dbReference>
<evidence type="ECO:0000313" key="4">
    <source>
        <dbReference type="EMBL" id="CAF1436162.1"/>
    </source>
</evidence>
<comment type="caution">
    <text evidence="4">The sequence shown here is derived from an EMBL/GenBank/DDBJ whole genome shotgun (WGS) entry which is preliminary data.</text>
</comment>
<dbReference type="GO" id="GO:0001681">
    <property type="term" value="F:sialate O-acetylesterase activity"/>
    <property type="evidence" value="ECO:0007669"/>
    <property type="project" value="InterPro"/>
</dbReference>
<sequence>MPWKGEKDAYKVWLSEIILQQTRVEQGWKYYENFIQNYPTIIDLANAKDEAVFKLWEGLGYYSRCKNLLFTARFIRDNYAGKFPCNYNDILSLKGIGNYTASAIASFCFNLPHAVVDGNVLRVLSRYFGIEKAVDTTDGKQFFSKLADECLDKNQPAEYNQSIMDFGATVCKPVPLCTVCVMNKTEILLYKLPVQFLQVIINLAFLILLKNCVMKKASLILFVSVLFFMQASTQIKLPDIISDSMVLQQNTNAPLWGWTKAGEKVEVSGSWANKIVQTITDKTGKWMVKLATPKAGGPYNVTIKASETRVLHGVLIGEVWICSGQSNMEMPLCGFPGAPVKNSAQEIASANFPQIRLFTAENQIAFTPQQNVKGKWASCSPASVDSFSAAAYFFGRELFNHLHVPIGLMNVNWGGTVAEAWTSETALRTMPYFNKQLDQVDTAAKRTKQMMAKDTSGLTAWKKTLSANNPNEPSVLFDGMIAPVIPFAIKGAIWYQGEANVGRAKQYETLFPLLISDWRKQWNEQDFPFYFVQIAPYDHSLKDSTLAGALRDAQRKTLYASSNTGMVVTLDIGERKNIHPSDKQDVGKRLAFWALNKTYGVKDIAYSGPLYKNMQINGNKIIVSFTNTDGGLTSKNKTLQSFEVAGADSVWKPASATIEGDKVIVTSNEVSNPVAVRYAFYAYVDASLFNGKGLPASSFTSQ</sequence>
<keyword evidence="1" id="KW-0378">Hydrolase</keyword>
<dbReference type="Proteomes" id="UP000663860">
    <property type="component" value="Unassembled WGS sequence"/>
</dbReference>
<name>A0A815NLD7_9BILA</name>
<keyword evidence="2" id="KW-0472">Membrane</keyword>
<dbReference type="GO" id="GO:0006284">
    <property type="term" value="P:base-excision repair"/>
    <property type="evidence" value="ECO:0007669"/>
    <property type="project" value="InterPro"/>
</dbReference>
<dbReference type="InterPro" id="IPR036514">
    <property type="entry name" value="SGNH_hydro_sf"/>
</dbReference>
<dbReference type="CDD" id="cd00056">
    <property type="entry name" value="ENDO3c"/>
    <property type="match status" value="1"/>
</dbReference>
<evidence type="ECO:0000313" key="5">
    <source>
        <dbReference type="Proteomes" id="UP000663860"/>
    </source>
</evidence>
<accession>A0A815NLD7</accession>
<keyword evidence="2" id="KW-1133">Transmembrane helix</keyword>
<dbReference type="InterPro" id="IPR011257">
    <property type="entry name" value="DNA_glycosylase"/>
</dbReference>
<dbReference type="InterPro" id="IPR003265">
    <property type="entry name" value="HhH-GPD_domain"/>
</dbReference>
<feature type="domain" description="HhH-GPD" evidence="3">
    <location>
        <begin position="18"/>
        <end position="169"/>
    </location>
</feature>
<dbReference type="Gene3D" id="1.10.340.30">
    <property type="entry name" value="Hypothetical protein, domain 2"/>
    <property type="match status" value="1"/>
</dbReference>
<dbReference type="SMART" id="SM00478">
    <property type="entry name" value="ENDO3c"/>
    <property type="match status" value="1"/>
</dbReference>
<keyword evidence="2" id="KW-0812">Transmembrane</keyword>
<evidence type="ECO:0000256" key="2">
    <source>
        <dbReference type="SAM" id="Phobius"/>
    </source>
</evidence>
<dbReference type="Gene3D" id="1.10.1670.10">
    <property type="entry name" value="Helix-hairpin-Helix base-excision DNA repair enzymes (C-terminal)"/>
    <property type="match status" value="1"/>
</dbReference>
<proteinExistence type="predicted"/>
<dbReference type="EMBL" id="CAJNOE010001591">
    <property type="protein sequence ID" value="CAF1436162.1"/>
    <property type="molecule type" value="Genomic_DNA"/>
</dbReference>
<dbReference type="InterPro" id="IPR039329">
    <property type="entry name" value="SIAE"/>
</dbReference>
<feature type="transmembrane region" description="Helical" evidence="2">
    <location>
        <begin position="187"/>
        <end position="209"/>
    </location>
</feature>
<dbReference type="Pfam" id="PF00730">
    <property type="entry name" value="HhH-GPD"/>
    <property type="match status" value="1"/>
</dbReference>
<gene>
    <name evidence="4" type="ORF">IZO911_LOCUS41525</name>
</gene>
<evidence type="ECO:0000256" key="1">
    <source>
        <dbReference type="ARBA" id="ARBA00022801"/>
    </source>
</evidence>
<dbReference type="PANTHER" id="PTHR22901:SF0">
    <property type="entry name" value="SIALATE O-ACETYLESTERASE"/>
    <property type="match status" value="1"/>
</dbReference>
<protein>
    <recommendedName>
        <fullName evidence="3">HhH-GPD domain-containing protein</fullName>
    </recommendedName>
</protein>
<organism evidence="4 5">
    <name type="scientific">Adineta steineri</name>
    <dbReference type="NCBI Taxonomy" id="433720"/>
    <lineage>
        <taxon>Eukaryota</taxon>
        <taxon>Metazoa</taxon>
        <taxon>Spiralia</taxon>
        <taxon>Gnathifera</taxon>
        <taxon>Rotifera</taxon>
        <taxon>Eurotatoria</taxon>
        <taxon>Bdelloidea</taxon>
        <taxon>Adinetida</taxon>
        <taxon>Adinetidae</taxon>
        <taxon>Adineta</taxon>
    </lineage>
</organism>
<dbReference type="GO" id="GO:0005975">
    <property type="term" value="P:carbohydrate metabolic process"/>
    <property type="evidence" value="ECO:0007669"/>
    <property type="project" value="TreeGrafter"/>
</dbReference>
<dbReference type="Gene3D" id="3.40.50.1110">
    <property type="entry name" value="SGNH hydrolase"/>
    <property type="match status" value="1"/>
</dbReference>
<reference evidence="4" key="1">
    <citation type="submission" date="2021-02" db="EMBL/GenBank/DDBJ databases">
        <authorList>
            <person name="Nowell W R."/>
        </authorList>
    </citation>
    <scope>NUCLEOTIDE SEQUENCE</scope>
</reference>
<dbReference type="AlphaFoldDB" id="A0A815NLD7"/>
<dbReference type="SUPFAM" id="SSF52266">
    <property type="entry name" value="SGNH hydrolase"/>
    <property type="match status" value="1"/>
</dbReference>
<dbReference type="PANTHER" id="PTHR22901">
    <property type="entry name" value="SIALATE O-ACETYLESTERASE"/>
    <property type="match status" value="1"/>
</dbReference>
<dbReference type="SUPFAM" id="SSF48150">
    <property type="entry name" value="DNA-glycosylase"/>
    <property type="match status" value="1"/>
</dbReference>
<dbReference type="Pfam" id="PF03629">
    <property type="entry name" value="SASA"/>
    <property type="match status" value="1"/>
</dbReference>
<evidence type="ECO:0000259" key="3">
    <source>
        <dbReference type="SMART" id="SM00478"/>
    </source>
</evidence>
<dbReference type="GO" id="GO:0140097">
    <property type="term" value="F:catalytic activity, acting on DNA"/>
    <property type="evidence" value="ECO:0007669"/>
    <property type="project" value="UniProtKB-ARBA"/>
</dbReference>
<dbReference type="InterPro" id="IPR023170">
    <property type="entry name" value="HhH_base_excis_C"/>
</dbReference>